<name>A0AA35YD76_LACSI</name>
<organism evidence="2 3">
    <name type="scientific">Lactuca saligna</name>
    <name type="common">Willowleaf lettuce</name>
    <dbReference type="NCBI Taxonomy" id="75948"/>
    <lineage>
        <taxon>Eukaryota</taxon>
        <taxon>Viridiplantae</taxon>
        <taxon>Streptophyta</taxon>
        <taxon>Embryophyta</taxon>
        <taxon>Tracheophyta</taxon>
        <taxon>Spermatophyta</taxon>
        <taxon>Magnoliopsida</taxon>
        <taxon>eudicotyledons</taxon>
        <taxon>Gunneridae</taxon>
        <taxon>Pentapetalae</taxon>
        <taxon>asterids</taxon>
        <taxon>campanulids</taxon>
        <taxon>Asterales</taxon>
        <taxon>Asteraceae</taxon>
        <taxon>Cichorioideae</taxon>
        <taxon>Cichorieae</taxon>
        <taxon>Lactucinae</taxon>
        <taxon>Lactuca</taxon>
    </lineage>
</organism>
<feature type="region of interest" description="Disordered" evidence="1">
    <location>
        <begin position="1"/>
        <end position="25"/>
    </location>
</feature>
<sequence>MLASSSSAARQIARQPIRKSEPNVPVAFNPQYQTLHEHPDDIRPVVYEATHPLTGFIVEYMVDRPSFTSIIMAEVYRTIFREGKRAYERLRESMPIAKALHNIITENVNSRNSDPRAVRTQD</sequence>
<dbReference type="AlphaFoldDB" id="A0AA35YD76"/>
<gene>
    <name evidence="2" type="ORF">LSALG_LOCUS11579</name>
</gene>
<evidence type="ECO:0000256" key="1">
    <source>
        <dbReference type="SAM" id="MobiDB-lite"/>
    </source>
</evidence>
<proteinExistence type="predicted"/>
<evidence type="ECO:0000313" key="3">
    <source>
        <dbReference type="Proteomes" id="UP001177003"/>
    </source>
</evidence>
<keyword evidence="3" id="KW-1185">Reference proteome</keyword>
<dbReference type="EMBL" id="OX465078">
    <property type="protein sequence ID" value="CAI9271307.1"/>
    <property type="molecule type" value="Genomic_DNA"/>
</dbReference>
<reference evidence="2" key="1">
    <citation type="submission" date="2023-04" db="EMBL/GenBank/DDBJ databases">
        <authorList>
            <person name="Vijverberg K."/>
            <person name="Xiong W."/>
            <person name="Schranz E."/>
        </authorList>
    </citation>
    <scope>NUCLEOTIDE SEQUENCE</scope>
</reference>
<accession>A0AA35YD76</accession>
<protein>
    <submittedName>
        <fullName evidence="2">Uncharacterized protein</fullName>
    </submittedName>
</protein>
<evidence type="ECO:0000313" key="2">
    <source>
        <dbReference type="EMBL" id="CAI9271307.1"/>
    </source>
</evidence>
<dbReference type="Proteomes" id="UP001177003">
    <property type="component" value="Chromosome 2"/>
</dbReference>